<dbReference type="Proteomes" id="UP001319874">
    <property type="component" value="Chromosome 1"/>
</dbReference>
<name>A0ABM7TDR7_9BURK</name>
<keyword evidence="2" id="KW-1185">Reference proteome</keyword>
<proteinExistence type="predicted"/>
<reference evidence="1 2" key="1">
    <citation type="journal article" date="2022" name="Front. Microbiol.">
        <title>Identification and characterization of a novel class of self-sufficient cytochrome P450 hydroxylase involved in cyclohexanecarboxylate degradation in Paraburkholderia terrae strain KU-64.</title>
        <authorList>
            <person name="Yamamoto T."/>
            <person name="Hasegawa Y."/>
            <person name="Iwaki H."/>
        </authorList>
    </citation>
    <scope>NUCLEOTIDE SEQUENCE [LARGE SCALE GENOMIC DNA]</scope>
    <source>
        <strain evidence="1 2">KU-64</strain>
    </source>
</reference>
<evidence type="ECO:0000313" key="2">
    <source>
        <dbReference type="Proteomes" id="UP001319874"/>
    </source>
</evidence>
<gene>
    <name evidence="1" type="ORF">PTKU64_06810</name>
</gene>
<dbReference type="EMBL" id="AP024955">
    <property type="protein sequence ID" value="BCZ77006.1"/>
    <property type="molecule type" value="Genomic_DNA"/>
</dbReference>
<protein>
    <submittedName>
        <fullName evidence="1">Uncharacterized protein</fullName>
    </submittedName>
</protein>
<organism evidence="1 2">
    <name type="scientific">Paraburkholderia terrae</name>
    <dbReference type="NCBI Taxonomy" id="311230"/>
    <lineage>
        <taxon>Bacteria</taxon>
        <taxon>Pseudomonadati</taxon>
        <taxon>Pseudomonadota</taxon>
        <taxon>Betaproteobacteria</taxon>
        <taxon>Burkholderiales</taxon>
        <taxon>Burkholderiaceae</taxon>
        <taxon>Paraburkholderia</taxon>
    </lineage>
</organism>
<evidence type="ECO:0000313" key="1">
    <source>
        <dbReference type="EMBL" id="BCZ77006.1"/>
    </source>
</evidence>
<dbReference type="RefSeq" id="WP_229512764.1">
    <property type="nucleotide sequence ID" value="NZ_AP024955.1"/>
</dbReference>
<sequence>MINTRQEIEGRLSVLKGLQVSAVHHAADMLTVQFGPLREVSNFKGAVKHVGQWALHVQCDWQIERDGTVLATQEVLAVSDDEEQHRAAERISDLLVGHQRIIVESISANASGDVQLILSEGTRMIVTSGRTPEYEDWRLFEPDSDARHFVIEGGKIDPYSLP</sequence>
<accession>A0ABM7TDR7</accession>